<evidence type="ECO:0000256" key="1">
    <source>
        <dbReference type="SAM" id="SignalP"/>
    </source>
</evidence>
<dbReference type="Proteomes" id="UP000494040">
    <property type="component" value="Unassembled WGS sequence"/>
</dbReference>
<sequence>MQRVAMSVSIGLFLAILLNVLAPQSALAASCGHNKSHNAFFGTRLPHQDQLLYMEHARAGGRWLRVVTYPMSYPNPGDVRGIISYIEVLDQFTDGTGGCPFLKSGGIGKDHVSLALKSQRSSGLDFVVRIFGHPI</sequence>
<organism evidence="2 3">
    <name type="scientific">Cimex lectularius</name>
    <name type="common">Bed bug</name>
    <name type="synonym">Acanthia lectularia</name>
    <dbReference type="NCBI Taxonomy" id="79782"/>
    <lineage>
        <taxon>Eukaryota</taxon>
        <taxon>Metazoa</taxon>
        <taxon>Ecdysozoa</taxon>
        <taxon>Arthropoda</taxon>
        <taxon>Hexapoda</taxon>
        <taxon>Insecta</taxon>
        <taxon>Pterygota</taxon>
        <taxon>Neoptera</taxon>
        <taxon>Paraneoptera</taxon>
        <taxon>Hemiptera</taxon>
        <taxon>Heteroptera</taxon>
        <taxon>Panheteroptera</taxon>
        <taxon>Cimicomorpha</taxon>
        <taxon>Cimicidae</taxon>
        <taxon>Cimex</taxon>
    </lineage>
</organism>
<feature type="signal peptide" evidence="1">
    <location>
        <begin position="1"/>
        <end position="28"/>
    </location>
</feature>
<dbReference type="InterPro" id="IPR031734">
    <property type="entry name" value="MBF2"/>
</dbReference>
<name>A0A8I6S0W2_CIMLE</name>
<evidence type="ECO:0000313" key="2">
    <source>
        <dbReference type="EnsemblMetazoa" id="XP_014255971.1"/>
    </source>
</evidence>
<dbReference type="PANTHER" id="PTHR37685">
    <property type="entry name" value="GEO11136P1-RELATED"/>
    <property type="match status" value="1"/>
</dbReference>
<gene>
    <name evidence="2" type="primary">106670295</name>
</gene>
<dbReference type="Pfam" id="PF15868">
    <property type="entry name" value="MBF2"/>
    <property type="match status" value="1"/>
</dbReference>
<feature type="chain" id="PRO_5035199641" evidence="1">
    <location>
        <begin position="29"/>
        <end position="135"/>
    </location>
</feature>
<dbReference type="KEGG" id="clec:106670295"/>
<reference evidence="2" key="1">
    <citation type="submission" date="2022-01" db="UniProtKB">
        <authorList>
            <consortium name="EnsemblMetazoa"/>
        </authorList>
    </citation>
    <scope>IDENTIFICATION</scope>
</reference>
<dbReference type="PROSITE" id="PS51257">
    <property type="entry name" value="PROKAR_LIPOPROTEIN"/>
    <property type="match status" value="1"/>
</dbReference>
<proteinExistence type="predicted"/>
<dbReference type="PANTHER" id="PTHR37685:SF1">
    <property type="entry name" value="GEO11136P1-RELATED"/>
    <property type="match status" value="1"/>
</dbReference>
<evidence type="ECO:0000313" key="3">
    <source>
        <dbReference type="Proteomes" id="UP000494040"/>
    </source>
</evidence>
<dbReference type="OrthoDB" id="8192785at2759"/>
<accession>A0A8I6S0W2</accession>
<protein>
    <submittedName>
        <fullName evidence="2">Uncharacterized protein</fullName>
    </submittedName>
</protein>
<keyword evidence="3" id="KW-1185">Reference proteome</keyword>
<dbReference type="AlphaFoldDB" id="A0A8I6S0W2"/>
<dbReference type="OMA" id="MISISWC"/>
<dbReference type="EnsemblMetazoa" id="XM_014400485.2">
    <property type="protein sequence ID" value="XP_014255971.1"/>
    <property type="gene ID" value="LOC106670295"/>
</dbReference>
<keyword evidence="1" id="KW-0732">Signal</keyword>